<dbReference type="EMBL" id="JBHUKR010000004">
    <property type="protein sequence ID" value="MFD2415270.1"/>
    <property type="molecule type" value="Genomic_DNA"/>
</dbReference>
<feature type="transmembrane region" description="Helical" evidence="1">
    <location>
        <begin position="60"/>
        <end position="85"/>
    </location>
</feature>
<dbReference type="RefSeq" id="WP_378260924.1">
    <property type="nucleotide sequence ID" value="NZ_JBHUKR010000004.1"/>
</dbReference>
<reference evidence="3" key="1">
    <citation type="journal article" date="2019" name="Int. J. Syst. Evol. Microbiol.">
        <title>The Global Catalogue of Microorganisms (GCM) 10K type strain sequencing project: providing services to taxonomists for standard genome sequencing and annotation.</title>
        <authorList>
            <consortium name="The Broad Institute Genomics Platform"/>
            <consortium name="The Broad Institute Genome Sequencing Center for Infectious Disease"/>
            <person name="Wu L."/>
            <person name="Ma J."/>
        </authorList>
    </citation>
    <scope>NUCLEOTIDE SEQUENCE [LARGE SCALE GENOMIC DNA]</scope>
    <source>
        <strain evidence="3">CGMCC 4.7645</strain>
    </source>
</reference>
<keyword evidence="1" id="KW-1133">Transmembrane helix</keyword>
<dbReference type="Proteomes" id="UP001597417">
    <property type="component" value="Unassembled WGS sequence"/>
</dbReference>
<evidence type="ECO:0000313" key="2">
    <source>
        <dbReference type="EMBL" id="MFD2415270.1"/>
    </source>
</evidence>
<keyword evidence="1" id="KW-0812">Transmembrane</keyword>
<comment type="caution">
    <text evidence="2">The sequence shown here is derived from an EMBL/GenBank/DDBJ whole genome shotgun (WGS) entry which is preliminary data.</text>
</comment>
<proteinExistence type="predicted"/>
<gene>
    <name evidence="2" type="ORF">ACFSXZ_02900</name>
</gene>
<sequence>MLEVEIGVDTCLGNVHRGVLPRTDDTPGAVFVASPSAVNAVVIVTIEGAPPMLIGSLLTAGVLFGVPIAVWLPVAVLAVVGVVALKMRRRRRR</sequence>
<name>A0ABW5FM50_9PSEU</name>
<evidence type="ECO:0000256" key="1">
    <source>
        <dbReference type="SAM" id="Phobius"/>
    </source>
</evidence>
<keyword evidence="1" id="KW-0472">Membrane</keyword>
<evidence type="ECO:0000313" key="3">
    <source>
        <dbReference type="Proteomes" id="UP001597417"/>
    </source>
</evidence>
<organism evidence="2 3">
    <name type="scientific">Amycolatopsis pigmentata</name>
    <dbReference type="NCBI Taxonomy" id="450801"/>
    <lineage>
        <taxon>Bacteria</taxon>
        <taxon>Bacillati</taxon>
        <taxon>Actinomycetota</taxon>
        <taxon>Actinomycetes</taxon>
        <taxon>Pseudonocardiales</taxon>
        <taxon>Pseudonocardiaceae</taxon>
        <taxon>Amycolatopsis</taxon>
    </lineage>
</organism>
<keyword evidence="3" id="KW-1185">Reference proteome</keyword>
<accession>A0ABW5FM50</accession>
<protein>
    <submittedName>
        <fullName evidence="2">Uncharacterized protein</fullName>
    </submittedName>
</protein>